<gene>
    <name evidence="2" type="ORF">RSSM_03933</name>
</gene>
<evidence type="ECO:0000259" key="1">
    <source>
        <dbReference type="Pfam" id="PF13360"/>
    </source>
</evidence>
<name>M5UF69_9BACT</name>
<dbReference type="InterPro" id="IPR002372">
    <property type="entry name" value="PQQ_rpt_dom"/>
</dbReference>
<accession>M5UF69</accession>
<evidence type="ECO:0000313" key="3">
    <source>
        <dbReference type="Proteomes" id="UP000011885"/>
    </source>
</evidence>
<organism evidence="2 3">
    <name type="scientific">Rhodopirellula sallentina SM41</name>
    <dbReference type="NCBI Taxonomy" id="1263870"/>
    <lineage>
        <taxon>Bacteria</taxon>
        <taxon>Pseudomonadati</taxon>
        <taxon>Planctomycetota</taxon>
        <taxon>Planctomycetia</taxon>
        <taxon>Pirellulales</taxon>
        <taxon>Pirellulaceae</taxon>
        <taxon>Rhodopirellula</taxon>
    </lineage>
</organism>
<dbReference type="AlphaFoldDB" id="M5UF69"/>
<dbReference type="Proteomes" id="UP000011885">
    <property type="component" value="Unassembled WGS sequence"/>
</dbReference>
<dbReference type="InterPro" id="IPR018391">
    <property type="entry name" value="PQQ_b-propeller_rpt"/>
</dbReference>
<dbReference type="Pfam" id="PF13360">
    <property type="entry name" value="PQQ_2"/>
    <property type="match status" value="1"/>
</dbReference>
<evidence type="ECO:0000313" key="2">
    <source>
        <dbReference type="EMBL" id="EMI54633.1"/>
    </source>
</evidence>
<sequence>MSPPSRYVLASKNASSGSVRHSMRLYRNASIWHSVLLINCVLGLASISIAGDDWNQWRGSERNCRVAGAAWPTQLEGKLERVWEHKLSPSYSGPVVQDGKVFTTETLDKTTERVTAYDLASGDQVWMQEWPGSLSVPFFAAANGDWIRSTPVSAPGSLVVLGMRDRLVHLDTETGDVRWDIDFPEKFKTPLQPFGAACSPLIHDNAVFVQLGGGLTKVDLPSGEVRWTVLGGGGDMSSTGAFSSPTVATLCGVQQLLVQTREKLCGVALDSGTVLWSEPIEAFRGMNILTPLAIGDSVFTAAHSGVSQLFDFSREQDQWRVTERWSQKTQGYMSSPVRVDDFIYLHLKNERVACLSIADGTIKWTSPPVGKYWSMAHDGARILSLASDGVLRLLDATPEKYTVIDKAKVADDSWAHIAVQDNLVIVRGLDRLTAYRWNK</sequence>
<dbReference type="InterPro" id="IPR015943">
    <property type="entry name" value="WD40/YVTN_repeat-like_dom_sf"/>
</dbReference>
<proteinExistence type="predicted"/>
<dbReference type="Gene3D" id="2.130.10.10">
    <property type="entry name" value="YVTN repeat-like/Quinoprotein amine dehydrogenase"/>
    <property type="match status" value="1"/>
</dbReference>
<dbReference type="InterPro" id="IPR011047">
    <property type="entry name" value="Quinoprotein_ADH-like_sf"/>
</dbReference>
<keyword evidence="3" id="KW-1185">Reference proteome</keyword>
<reference evidence="2 3" key="1">
    <citation type="journal article" date="2013" name="Mar. Genomics">
        <title>Expression of sulfatases in Rhodopirellula baltica and the diversity of sulfatases in the genus Rhodopirellula.</title>
        <authorList>
            <person name="Wegner C.E."/>
            <person name="Richter-Heitmann T."/>
            <person name="Klindworth A."/>
            <person name="Klockow C."/>
            <person name="Richter M."/>
            <person name="Achstetter T."/>
            <person name="Glockner F.O."/>
            <person name="Harder J."/>
        </authorList>
    </citation>
    <scope>NUCLEOTIDE SEQUENCE [LARGE SCALE GENOMIC DNA]</scope>
    <source>
        <strain evidence="2 3">SM41</strain>
    </source>
</reference>
<dbReference type="PANTHER" id="PTHR34512">
    <property type="entry name" value="CELL SURFACE PROTEIN"/>
    <property type="match status" value="1"/>
</dbReference>
<dbReference type="PANTHER" id="PTHR34512:SF30">
    <property type="entry name" value="OUTER MEMBRANE PROTEIN ASSEMBLY FACTOR BAMB"/>
    <property type="match status" value="1"/>
</dbReference>
<feature type="domain" description="Pyrrolo-quinoline quinone repeat" evidence="1">
    <location>
        <begin position="112"/>
        <end position="365"/>
    </location>
</feature>
<dbReference type="PATRIC" id="fig|1263870.3.peg.4163"/>
<dbReference type="SUPFAM" id="SSF50998">
    <property type="entry name" value="Quinoprotein alcohol dehydrogenase-like"/>
    <property type="match status" value="1"/>
</dbReference>
<protein>
    <submittedName>
        <fullName evidence="2">Pyrrolo-quinoline quinone</fullName>
    </submittedName>
</protein>
<dbReference type="SMART" id="SM00564">
    <property type="entry name" value="PQQ"/>
    <property type="match status" value="4"/>
</dbReference>
<dbReference type="RefSeq" id="WP_008681790.1">
    <property type="nucleotide sequence ID" value="NZ_ANOH01000269.1"/>
</dbReference>
<dbReference type="EMBL" id="ANOH01000269">
    <property type="protein sequence ID" value="EMI54633.1"/>
    <property type="molecule type" value="Genomic_DNA"/>
</dbReference>
<comment type="caution">
    <text evidence="2">The sequence shown here is derived from an EMBL/GenBank/DDBJ whole genome shotgun (WGS) entry which is preliminary data.</text>
</comment>